<gene>
    <name evidence="2" type="ORF">OLEA9_A024025</name>
</gene>
<organism evidence="2 3">
    <name type="scientific">Olea europaea subsp. europaea</name>
    <dbReference type="NCBI Taxonomy" id="158383"/>
    <lineage>
        <taxon>Eukaryota</taxon>
        <taxon>Viridiplantae</taxon>
        <taxon>Streptophyta</taxon>
        <taxon>Embryophyta</taxon>
        <taxon>Tracheophyta</taxon>
        <taxon>Spermatophyta</taxon>
        <taxon>Magnoliopsida</taxon>
        <taxon>eudicotyledons</taxon>
        <taxon>Gunneridae</taxon>
        <taxon>Pentapetalae</taxon>
        <taxon>asterids</taxon>
        <taxon>lamiids</taxon>
        <taxon>Lamiales</taxon>
        <taxon>Oleaceae</taxon>
        <taxon>Oleeae</taxon>
        <taxon>Olea</taxon>
    </lineage>
</organism>
<dbReference type="OrthoDB" id="1693012at2759"/>
<evidence type="ECO:0000313" key="3">
    <source>
        <dbReference type="Proteomes" id="UP000594638"/>
    </source>
</evidence>
<dbReference type="Proteomes" id="UP000594638">
    <property type="component" value="Unassembled WGS sequence"/>
</dbReference>
<dbReference type="SUPFAM" id="SSF82185">
    <property type="entry name" value="Histone H3 K4-specific methyltransferase SET7/9 N-terminal domain"/>
    <property type="match status" value="1"/>
</dbReference>
<dbReference type="AlphaFoldDB" id="A0A8S0VNB6"/>
<dbReference type="SMART" id="SM00698">
    <property type="entry name" value="MORN"/>
    <property type="match status" value="1"/>
</dbReference>
<comment type="caution">
    <text evidence="2">The sequence shown here is derived from an EMBL/GenBank/DDBJ whole genome shotgun (WGS) entry which is preliminary data.</text>
</comment>
<proteinExistence type="predicted"/>
<dbReference type="Pfam" id="PF02493">
    <property type="entry name" value="MORN"/>
    <property type="match status" value="1"/>
</dbReference>
<keyword evidence="3" id="KW-1185">Reference proteome</keyword>
<keyword evidence="1" id="KW-0677">Repeat</keyword>
<evidence type="ECO:0000313" key="2">
    <source>
        <dbReference type="EMBL" id="CAA3033625.1"/>
    </source>
</evidence>
<dbReference type="Gramene" id="OE9A024025T1">
    <property type="protein sequence ID" value="OE9A024025C1"/>
    <property type="gene ID" value="OE9A024025"/>
</dbReference>
<evidence type="ECO:0000256" key="1">
    <source>
        <dbReference type="ARBA" id="ARBA00022737"/>
    </source>
</evidence>
<dbReference type="InterPro" id="IPR003409">
    <property type="entry name" value="MORN"/>
</dbReference>
<accession>A0A8S0VNB6</accession>
<sequence length="123" mass="13722">MSVPVLVVDGVERVLSLSDRTRSLDTTLSNDKGYLIELTGEICCASSDGESFEGSWLNGMMHGFGMYTWSNDCEWKAKAGNVCIASFDWSCSGICKSVEKIKFARPDCEWEVQVMEPRHVLLE</sequence>
<name>A0A8S0VNB6_OLEEU</name>
<dbReference type="GO" id="GO:0016020">
    <property type="term" value="C:membrane"/>
    <property type="evidence" value="ECO:0007669"/>
    <property type="project" value="UniProtKB-ARBA"/>
</dbReference>
<protein>
    <submittedName>
        <fullName evidence="2">Beta-1,3-galactosyltransferase 7-like</fullName>
    </submittedName>
</protein>
<reference evidence="2 3" key="1">
    <citation type="submission" date="2019-12" db="EMBL/GenBank/DDBJ databases">
        <authorList>
            <person name="Alioto T."/>
            <person name="Alioto T."/>
            <person name="Gomez Garrido J."/>
        </authorList>
    </citation>
    <scope>NUCLEOTIDE SEQUENCE [LARGE SCALE GENOMIC DNA]</scope>
</reference>
<dbReference type="EMBL" id="CACTIH010010818">
    <property type="protein sequence ID" value="CAA3033625.1"/>
    <property type="molecule type" value="Genomic_DNA"/>
</dbReference>